<reference evidence="2 3" key="1">
    <citation type="submission" date="2017-05" db="EMBL/GenBank/DDBJ databases">
        <title>Complete and WGS of Bordetella genogroups.</title>
        <authorList>
            <person name="Spilker T."/>
            <person name="LiPuma J."/>
        </authorList>
    </citation>
    <scope>NUCLEOTIDE SEQUENCE [LARGE SCALE GENOMIC DNA]</scope>
    <source>
        <strain evidence="2 3">AU19157</strain>
    </source>
</reference>
<dbReference type="PANTHER" id="PTHR37625:SF4">
    <property type="entry name" value="OUTER MEMBRANE LIPOPROTEIN"/>
    <property type="match status" value="1"/>
</dbReference>
<dbReference type="KEGG" id="bgv:CAL12_22680"/>
<name>A0A1W6YRV0_9BORD</name>
<evidence type="ECO:0000313" key="3">
    <source>
        <dbReference type="Proteomes" id="UP000194151"/>
    </source>
</evidence>
<dbReference type="Gene3D" id="2.60.40.4150">
    <property type="entry name" value="Type VI secretion system, lipoprotein SciN"/>
    <property type="match status" value="1"/>
</dbReference>
<dbReference type="NCBIfam" id="TIGR03352">
    <property type="entry name" value="VI_chp_3"/>
    <property type="match status" value="1"/>
</dbReference>
<dbReference type="Proteomes" id="UP000194151">
    <property type="component" value="Chromosome"/>
</dbReference>
<dbReference type="PANTHER" id="PTHR37625">
    <property type="entry name" value="OUTER MEMBRANE LIPOPROTEIN-RELATED"/>
    <property type="match status" value="1"/>
</dbReference>
<protein>
    <submittedName>
        <fullName evidence="2">Type VI secretion system-associated lipoprotein</fullName>
    </submittedName>
</protein>
<proteinExistence type="predicted"/>
<evidence type="ECO:0000256" key="1">
    <source>
        <dbReference type="SAM" id="MobiDB-lite"/>
    </source>
</evidence>
<sequence length="247" mass="27761">MRWPVSTCWPAIPPWTAAWPCWRMPTRWACAHRAGRRRETAGRPRATPSRPSTTPAGCRCRRIRQRHGAWTPMHECRRLAARLLTTSCLLACLAACGTAEVPDHDIHLRLTAAPDLNPDRDGRPSPVIVRIYELAQSDDFCQADFFDLYDNDKRILGKNLLSRSVLAVRPGQRLVLRPSLVPGTRYLAVFVAYRDIYRARWRAVVGLPDSGDIDWVVTLAAGSVAVAERDGKNDLGSWKEGIDVLEQ</sequence>
<organism evidence="2 3">
    <name type="scientific">Bordetella genomosp. 8</name>
    <dbReference type="NCBI Taxonomy" id="1416806"/>
    <lineage>
        <taxon>Bacteria</taxon>
        <taxon>Pseudomonadati</taxon>
        <taxon>Pseudomonadota</taxon>
        <taxon>Betaproteobacteria</taxon>
        <taxon>Burkholderiales</taxon>
        <taxon>Alcaligenaceae</taxon>
        <taxon>Bordetella</taxon>
    </lineage>
</organism>
<dbReference type="AlphaFoldDB" id="A0A1W6YRV0"/>
<feature type="region of interest" description="Disordered" evidence="1">
    <location>
        <begin position="34"/>
        <end position="55"/>
    </location>
</feature>
<accession>A0A1W6YRV0</accession>
<feature type="compositionally biased region" description="Low complexity" evidence="1">
    <location>
        <begin position="43"/>
        <end position="55"/>
    </location>
</feature>
<keyword evidence="2" id="KW-0449">Lipoprotein</keyword>
<keyword evidence="3" id="KW-1185">Reference proteome</keyword>
<gene>
    <name evidence="2" type="ORF">CAL12_22680</name>
</gene>
<dbReference type="STRING" id="1416806.CAL12_22680"/>
<dbReference type="InterPro" id="IPR038706">
    <property type="entry name" value="Type_VI_SciN-like_sf"/>
</dbReference>
<evidence type="ECO:0000313" key="2">
    <source>
        <dbReference type="EMBL" id="ARP83343.1"/>
    </source>
</evidence>
<dbReference type="InterPro" id="IPR017734">
    <property type="entry name" value="T6SS_SciN"/>
</dbReference>
<dbReference type="Pfam" id="PF12790">
    <property type="entry name" value="T6SS-SciN"/>
    <property type="match status" value="1"/>
</dbReference>
<dbReference type="EMBL" id="CP021108">
    <property type="protein sequence ID" value="ARP83343.1"/>
    <property type="molecule type" value="Genomic_DNA"/>
</dbReference>